<comment type="caution">
    <text evidence="1">The sequence shown here is derived from an EMBL/GenBank/DDBJ whole genome shotgun (WGS) entry which is preliminary data.</text>
</comment>
<evidence type="ECO:0008006" key="3">
    <source>
        <dbReference type="Google" id="ProtNLM"/>
    </source>
</evidence>
<proteinExistence type="predicted"/>
<dbReference type="RefSeq" id="WP_187003043.1">
    <property type="nucleotide sequence ID" value="NZ_JACRUN010000028.1"/>
</dbReference>
<organism evidence="1 2">
    <name type="scientific">Flavobacterium bernardetii</name>
    <dbReference type="NCBI Taxonomy" id="2813823"/>
    <lineage>
        <taxon>Bacteria</taxon>
        <taxon>Pseudomonadati</taxon>
        <taxon>Bacteroidota</taxon>
        <taxon>Flavobacteriia</taxon>
        <taxon>Flavobacteriales</taxon>
        <taxon>Flavobacteriaceae</taxon>
        <taxon>Flavobacterium</taxon>
    </lineage>
</organism>
<dbReference type="EMBL" id="JACRUN010000028">
    <property type="protein sequence ID" value="MBC5836285.1"/>
    <property type="molecule type" value="Genomic_DNA"/>
</dbReference>
<gene>
    <name evidence="1" type="ORF">H8R27_15445</name>
</gene>
<dbReference type="Proteomes" id="UP000605990">
    <property type="component" value="Unassembled WGS sequence"/>
</dbReference>
<protein>
    <recommendedName>
        <fullName evidence="3">Lipoprotein</fullName>
    </recommendedName>
</protein>
<keyword evidence="2" id="KW-1185">Reference proteome</keyword>
<evidence type="ECO:0000313" key="2">
    <source>
        <dbReference type="Proteomes" id="UP000605990"/>
    </source>
</evidence>
<name>A0ABR7J2P9_9FLAO</name>
<reference evidence="1 2" key="1">
    <citation type="submission" date="2020-08" db="EMBL/GenBank/DDBJ databases">
        <title>Description of novel Flavobacterium F-408 isolate.</title>
        <authorList>
            <person name="Saticioglu I.B."/>
            <person name="Duman M."/>
            <person name="Altun S."/>
        </authorList>
    </citation>
    <scope>NUCLEOTIDE SEQUENCE [LARGE SCALE GENOMIC DNA]</scope>
    <source>
        <strain evidence="1 2">F-408</strain>
    </source>
</reference>
<accession>A0ABR7J2P9</accession>
<sequence length="205" mass="23974">MKIKLTLLFLIILQISCKNETEKQIETWNNQIQKVETQKKETKSFEFEKFKISKGKIGDIKIGMNIKDAEKELNELTKEEAEAYDFGFDGGGKAYIYSLKNEPVLALVPKRDSEEISVIIALNKNLKTNNGLNPKSKISEIQNKYPNIEIIQDLMMDWEFMHDEKNKWNFVFLTDTNNRIGEYTEIEKPTEPKKAETKMDWITIR</sequence>
<evidence type="ECO:0000313" key="1">
    <source>
        <dbReference type="EMBL" id="MBC5836285.1"/>
    </source>
</evidence>